<dbReference type="GO" id="GO:0005085">
    <property type="term" value="F:guanyl-nucleotide exchange factor activity"/>
    <property type="evidence" value="ECO:0007669"/>
    <property type="project" value="TreeGrafter"/>
</dbReference>
<proteinExistence type="predicted"/>
<sequence length="107" mass="12253">MVLRMARLTDDAVETSGKEPRPQSNFAVEFFAEWSLWPENEVYRRIHAGTYLPHAIGDKARWFAHHLDAVLHFVWPSDHLVLLPPTPPLLLPETSGIFHSNQAKDDV</sequence>
<dbReference type="PANTHER" id="PTHR13008:SF7">
    <property type="entry name" value="MAP KINASE-ACTIVATING DEATH DOMAIN PROTEIN"/>
    <property type="match status" value="1"/>
</dbReference>
<gene>
    <name evidence="2" type="ORF">PXEA_LOCUS3894</name>
</gene>
<dbReference type="AlphaFoldDB" id="A0A448WFH3"/>
<evidence type="ECO:0000313" key="2">
    <source>
        <dbReference type="EMBL" id="VEL10454.1"/>
    </source>
</evidence>
<feature type="region of interest" description="Disordered" evidence="1">
    <location>
        <begin position="1"/>
        <end position="22"/>
    </location>
</feature>
<dbReference type="PANTHER" id="PTHR13008">
    <property type="entry name" value="MAP-KINASE ACTIVATING DEATH DOMAIN PROTEIN MADD /DENN/AEX-3 C.ELEGANS"/>
    <property type="match status" value="1"/>
</dbReference>
<organism evidence="2 3">
    <name type="scientific">Protopolystoma xenopodis</name>
    <dbReference type="NCBI Taxonomy" id="117903"/>
    <lineage>
        <taxon>Eukaryota</taxon>
        <taxon>Metazoa</taxon>
        <taxon>Spiralia</taxon>
        <taxon>Lophotrochozoa</taxon>
        <taxon>Platyhelminthes</taxon>
        <taxon>Monogenea</taxon>
        <taxon>Polyopisthocotylea</taxon>
        <taxon>Polystomatidea</taxon>
        <taxon>Polystomatidae</taxon>
        <taxon>Protopolystoma</taxon>
    </lineage>
</organism>
<dbReference type="EMBL" id="CAAALY010009050">
    <property type="protein sequence ID" value="VEL10454.1"/>
    <property type="molecule type" value="Genomic_DNA"/>
</dbReference>
<evidence type="ECO:0000313" key="3">
    <source>
        <dbReference type="Proteomes" id="UP000784294"/>
    </source>
</evidence>
<dbReference type="Proteomes" id="UP000784294">
    <property type="component" value="Unassembled WGS sequence"/>
</dbReference>
<name>A0A448WFH3_9PLAT</name>
<dbReference type="OrthoDB" id="6282239at2759"/>
<dbReference type="InterPro" id="IPR039980">
    <property type="entry name" value="MADD"/>
</dbReference>
<feature type="non-terminal residue" evidence="2">
    <location>
        <position position="1"/>
    </location>
</feature>
<dbReference type="GO" id="GO:0042981">
    <property type="term" value="P:regulation of apoptotic process"/>
    <property type="evidence" value="ECO:0007669"/>
    <property type="project" value="TreeGrafter"/>
</dbReference>
<dbReference type="GO" id="GO:0032483">
    <property type="term" value="P:regulation of Rab protein signal transduction"/>
    <property type="evidence" value="ECO:0007669"/>
    <property type="project" value="TreeGrafter"/>
</dbReference>
<evidence type="ECO:0000256" key="1">
    <source>
        <dbReference type="SAM" id="MobiDB-lite"/>
    </source>
</evidence>
<protein>
    <submittedName>
        <fullName evidence="2">Uncharacterized protein</fullName>
    </submittedName>
</protein>
<accession>A0A448WFH3</accession>
<keyword evidence="3" id="KW-1185">Reference proteome</keyword>
<reference evidence="2" key="1">
    <citation type="submission" date="2018-11" db="EMBL/GenBank/DDBJ databases">
        <authorList>
            <consortium name="Pathogen Informatics"/>
        </authorList>
    </citation>
    <scope>NUCLEOTIDE SEQUENCE</scope>
</reference>
<comment type="caution">
    <text evidence="2">The sequence shown here is derived from an EMBL/GenBank/DDBJ whole genome shotgun (WGS) entry which is preliminary data.</text>
</comment>
<dbReference type="GO" id="GO:0005829">
    <property type="term" value="C:cytosol"/>
    <property type="evidence" value="ECO:0007669"/>
    <property type="project" value="TreeGrafter"/>
</dbReference>